<accession>A0A6H9WQ68</accession>
<dbReference type="AlphaFoldDB" id="A0A6H9WQ68"/>
<gene>
    <name evidence="2" type="ORF">F8O04_11045</name>
</gene>
<name>A0A6H9WQ68_9MICO</name>
<evidence type="ECO:0000313" key="2">
    <source>
        <dbReference type="EMBL" id="KAB1648241.1"/>
    </source>
</evidence>
<dbReference type="Gene3D" id="3.40.250.10">
    <property type="entry name" value="Rhodanese-like domain"/>
    <property type="match status" value="1"/>
</dbReference>
<dbReference type="SUPFAM" id="SSF52821">
    <property type="entry name" value="Rhodanese/Cell cycle control phosphatase"/>
    <property type="match status" value="1"/>
</dbReference>
<protein>
    <submittedName>
        <fullName evidence="2">Rhodanese-like domain-containing protein</fullName>
    </submittedName>
</protein>
<sequence length="101" mass="10861">MQTITTAELAALGDNVTLIDVREPHEYAEARIPHAVSVPMSELGERLAEVPDDRAAYVVCQGGVRSARVIEALEPHGWGHLVNVEGGTGQWIAEGRPVAHD</sequence>
<keyword evidence="3" id="KW-1185">Reference proteome</keyword>
<dbReference type="PANTHER" id="PTHR43031">
    <property type="entry name" value="FAD-DEPENDENT OXIDOREDUCTASE"/>
    <property type="match status" value="1"/>
</dbReference>
<dbReference type="InterPro" id="IPR050229">
    <property type="entry name" value="GlpE_sulfurtransferase"/>
</dbReference>
<organism evidence="2 3">
    <name type="scientific">Pseudoclavibacter endophyticus</name>
    <dbReference type="NCBI Taxonomy" id="1778590"/>
    <lineage>
        <taxon>Bacteria</taxon>
        <taxon>Bacillati</taxon>
        <taxon>Actinomycetota</taxon>
        <taxon>Actinomycetes</taxon>
        <taxon>Micrococcales</taxon>
        <taxon>Microbacteriaceae</taxon>
        <taxon>Pseudoclavibacter</taxon>
    </lineage>
</organism>
<feature type="domain" description="Rhodanese" evidence="1">
    <location>
        <begin position="12"/>
        <end position="100"/>
    </location>
</feature>
<dbReference type="EMBL" id="WBJY01000002">
    <property type="protein sequence ID" value="KAB1648241.1"/>
    <property type="molecule type" value="Genomic_DNA"/>
</dbReference>
<dbReference type="OrthoDB" id="9800872at2"/>
<comment type="caution">
    <text evidence="2">The sequence shown here is derived from an EMBL/GenBank/DDBJ whole genome shotgun (WGS) entry which is preliminary data.</text>
</comment>
<reference evidence="2 3" key="1">
    <citation type="submission" date="2019-09" db="EMBL/GenBank/DDBJ databases">
        <title>Phylogeny of genus Pseudoclavibacter and closely related genus.</title>
        <authorList>
            <person name="Li Y."/>
        </authorList>
    </citation>
    <scope>NUCLEOTIDE SEQUENCE [LARGE SCALE GENOMIC DNA]</scope>
    <source>
        <strain evidence="2 3">EGI 60007</strain>
    </source>
</reference>
<dbReference type="InterPro" id="IPR036873">
    <property type="entry name" value="Rhodanese-like_dom_sf"/>
</dbReference>
<dbReference type="PROSITE" id="PS50206">
    <property type="entry name" value="RHODANESE_3"/>
    <property type="match status" value="1"/>
</dbReference>
<proteinExistence type="predicted"/>
<evidence type="ECO:0000259" key="1">
    <source>
        <dbReference type="PROSITE" id="PS50206"/>
    </source>
</evidence>
<dbReference type="CDD" id="cd00158">
    <property type="entry name" value="RHOD"/>
    <property type="match status" value="1"/>
</dbReference>
<dbReference type="PANTHER" id="PTHR43031:SF17">
    <property type="entry name" value="SULFURTRANSFERASE YTWF-RELATED"/>
    <property type="match status" value="1"/>
</dbReference>
<dbReference type="SMART" id="SM00450">
    <property type="entry name" value="RHOD"/>
    <property type="match status" value="1"/>
</dbReference>
<dbReference type="InterPro" id="IPR001763">
    <property type="entry name" value="Rhodanese-like_dom"/>
</dbReference>
<dbReference type="RefSeq" id="WP_158029436.1">
    <property type="nucleotide sequence ID" value="NZ_BMHG01000001.1"/>
</dbReference>
<dbReference type="Pfam" id="PF00581">
    <property type="entry name" value="Rhodanese"/>
    <property type="match status" value="1"/>
</dbReference>
<dbReference type="Proteomes" id="UP000431744">
    <property type="component" value="Unassembled WGS sequence"/>
</dbReference>
<evidence type="ECO:0000313" key="3">
    <source>
        <dbReference type="Proteomes" id="UP000431744"/>
    </source>
</evidence>